<evidence type="ECO:0000256" key="1">
    <source>
        <dbReference type="ARBA" id="ARBA00001968"/>
    </source>
</evidence>
<dbReference type="STRING" id="29170.A0A368GGD3"/>
<keyword evidence="2" id="KW-0479">Metal-binding</keyword>
<comment type="caution">
    <text evidence="4">The sequence shown here is derived from an EMBL/GenBank/DDBJ whole genome shotgun (WGS) entry which is preliminary data.</text>
</comment>
<evidence type="ECO:0000313" key="4">
    <source>
        <dbReference type="EMBL" id="RCN42728.1"/>
    </source>
</evidence>
<organism evidence="4 5">
    <name type="scientific">Ancylostoma caninum</name>
    <name type="common">Dog hookworm</name>
    <dbReference type="NCBI Taxonomy" id="29170"/>
    <lineage>
        <taxon>Eukaryota</taxon>
        <taxon>Metazoa</taxon>
        <taxon>Ecdysozoa</taxon>
        <taxon>Nematoda</taxon>
        <taxon>Chromadorea</taxon>
        <taxon>Rhabditida</taxon>
        <taxon>Rhabditina</taxon>
        <taxon>Rhabditomorpha</taxon>
        <taxon>Strongyloidea</taxon>
        <taxon>Ancylostomatidae</taxon>
        <taxon>Ancylostomatinae</taxon>
        <taxon>Ancylostoma</taxon>
    </lineage>
</organism>
<accession>A0A368GGD3</accession>
<dbReference type="InterPro" id="IPR027806">
    <property type="entry name" value="HARBI1_dom"/>
</dbReference>
<dbReference type="OrthoDB" id="5863356at2759"/>
<gene>
    <name evidence="4" type="ORF">ANCCAN_11276</name>
</gene>
<sequence>MRVVYEVARAIVNSFFGTAFPLPTQATWEATARDFSRKWNYPRAVAAIDGKHFKCFSPPNSGSSYFNFKGYYSVVLLAVADARYRILLFDLGGKGRFSDAGLYGDSTVRQFIEENLINAKPDNAKLLITTAMASQFIRNELKNYLFGCKLEDYYRGQLVRKVSKPNQF</sequence>
<dbReference type="AlphaFoldDB" id="A0A368GGD3"/>
<reference evidence="4 5" key="1">
    <citation type="submission" date="2014-10" db="EMBL/GenBank/DDBJ databases">
        <title>Draft genome of the hookworm Ancylostoma caninum.</title>
        <authorList>
            <person name="Mitreva M."/>
        </authorList>
    </citation>
    <scope>NUCLEOTIDE SEQUENCE [LARGE SCALE GENOMIC DNA]</scope>
    <source>
        <strain evidence="4 5">Baltimore</strain>
    </source>
</reference>
<dbReference type="Proteomes" id="UP000252519">
    <property type="component" value="Unassembled WGS sequence"/>
</dbReference>
<name>A0A368GGD3_ANCCA</name>
<proteinExistence type="predicted"/>
<dbReference type="GO" id="GO:0046872">
    <property type="term" value="F:metal ion binding"/>
    <property type="evidence" value="ECO:0007669"/>
    <property type="project" value="UniProtKB-KW"/>
</dbReference>
<protein>
    <recommendedName>
        <fullName evidence="3">DDE Tnp4 domain-containing protein</fullName>
    </recommendedName>
</protein>
<evidence type="ECO:0000313" key="5">
    <source>
        <dbReference type="Proteomes" id="UP000252519"/>
    </source>
</evidence>
<dbReference type="EMBL" id="JOJR01000181">
    <property type="protein sequence ID" value="RCN42728.1"/>
    <property type="molecule type" value="Genomic_DNA"/>
</dbReference>
<keyword evidence="5" id="KW-1185">Reference proteome</keyword>
<dbReference type="Pfam" id="PF13359">
    <property type="entry name" value="DDE_Tnp_4"/>
    <property type="match status" value="1"/>
</dbReference>
<evidence type="ECO:0000256" key="2">
    <source>
        <dbReference type="ARBA" id="ARBA00022723"/>
    </source>
</evidence>
<feature type="domain" description="DDE Tnp4" evidence="3">
    <location>
        <begin position="48"/>
        <end position="114"/>
    </location>
</feature>
<comment type="cofactor">
    <cofactor evidence="1">
        <name>a divalent metal cation</name>
        <dbReference type="ChEBI" id="CHEBI:60240"/>
    </cofactor>
</comment>
<evidence type="ECO:0000259" key="3">
    <source>
        <dbReference type="Pfam" id="PF13359"/>
    </source>
</evidence>